<feature type="compositionally biased region" description="Basic and acidic residues" evidence="3">
    <location>
        <begin position="378"/>
        <end position="407"/>
    </location>
</feature>
<feature type="compositionally biased region" description="Low complexity" evidence="3">
    <location>
        <begin position="993"/>
        <end position="1024"/>
    </location>
</feature>
<feature type="compositionally biased region" description="Basic residues" evidence="3">
    <location>
        <begin position="1196"/>
        <end position="1206"/>
    </location>
</feature>
<feature type="compositionally biased region" description="Basic residues" evidence="3">
    <location>
        <begin position="343"/>
        <end position="352"/>
    </location>
</feature>
<feature type="region of interest" description="Disordered" evidence="3">
    <location>
        <begin position="526"/>
        <end position="579"/>
    </location>
</feature>
<keyword evidence="2" id="KW-0509">mRNA transport</keyword>
<organism evidence="4 5">
    <name type="scientific">Gymnopus androsaceus JB14</name>
    <dbReference type="NCBI Taxonomy" id="1447944"/>
    <lineage>
        <taxon>Eukaryota</taxon>
        <taxon>Fungi</taxon>
        <taxon>Dikarya</taxon>
        <taxon>Basidiomycota</taxon>
        <taxon>Agaricomycotina</taxon>
        <taxon>Agaricomycetes</taxon>
        <taxon>Agaricomycetidae</taxon>
        <taxon>Agaricales</taxon>
        <taxon>Marasmiineae</taxon>
        <taxon>Omphalotaceae</taxon>
        <taxon>Gymnopus</taxon>
    </lineage>
</organism>
<feature type="compositionally biased region" description="Polar residues" evidence="3">
    <location>
        <begin position="744"/>
        <end position="759"/>
    </location>
</feature>
<dbReference type="EMBL" id="ML769398">
    <property type="protein sequence ID" value="KAE9407063.1"/>
    <property type="molecule type" value="Genomic_DNA"/>
</dbReference>
<feature type="compositionally biased region" description="Polar residues" evidence="3">
    <location>
        <begin position="202"/>
        <end position="216"/>
    </location>
</feature>
<gene>
    <name evidence="4" type="ORF">BT96DRAFT_1014465</name>
</gene>
<feature type="compositionally biased region" description="Low complexity" evidence="3">
    <location>
        <begin position="721"/>
        <end position="739"/>
    </location>
</feature>
<name>A0A6A4IB70_9AGAR</name>
<protein>
    <submittedName>
        <fullName evidence="4">Uncharacterized protein</fullName>
    </submittedName>
</protein>
<keyword evidence="2" id="KW-0653">Protein transport</keyword>
<feature type="region of interest" description="Disordered" evidence="3">
    <location>
        <begin position="1"/>
        <end position="24"/>
    </location>
</feature>
<evidence type="ECO:0000256" key="1">
    <source>
        <dbReference type="ARBA" id="ARBA00004567"/>
    </source>
</evidence>
<feature type="compositionally biased region" description="Low complexity" evidence="3">
    <location>
        <begin position="910"/>
        <end position="947"/>
    </location>
</feature>
<keyword evidence="2" id="KW-0811">Translocation</keyword>
<feature type="compositionally biased region" description="Low complexity" evidence="3">
    <location>
        <begin position="684"/>
        <end position="696"/>
    </location>
</feature>
<evidence type="ECO:0000256" key="3">
    <source>
        <dbReference type="SAM" id="MobiDB-lite"/>
    </source>
</evidence>
<feature type="compositionally biased region" description="Polar residues" evidence="3">
    <location>
        <begin position="1066"/>
        <end position="1082"/>
    </location>
</feature>
<keyword evidence="2" id="KW-0813">Transport</keyword>
<accession>A0A6A4IB70</accession>
<evidence type="ECO:0000256" key="2">
    <source>
        <dbReference type="ARBA" id="ARBA00023132"/>
    </source>
</evidence>
<dbReference type="GO" id="GO:0005643">
    <property type="term" value="C:nuclear pore"/>
    <property type="evidence" value="ECO:0007669"/>
    <property type="project" value="UniProtKB-SubCell"/>
</dbReference>
<evidence type="ECO:0000313" key="4">
    <source>
        <dbReference type="EMBL" id="KAE9407063.1"/>
    </source>
</evidence>
<feature type="compositionally biased region" description="Polar residues" evidence="3">
    <location>
        <begin position="551"/>
        <end position="578"/>
    </location>
</feature>
<feature type="compositionally biased region" description="Low complexity" evidence="3">
    <location>
        <begin position="613"/>
        <end position="624"/>
    </location>
</feature>
<feature type="compositionally biased region" description="Low complexity" evidence="3">
    <location>
        <begin position="835"/>
        <end position="853"/>
    </location>
</feature>
<feature type="compositionally biased region" description="Basic residues" evidence="3">
    <location>
        <begin position="440"/>
        <end position="451"/>
    </location>
</feature>
<feature type="region of interest" description="Disordered" evidence="3">
    <location>
        <begin position="336"/>
        <end position="466"/>
    </location>
</feature>
<feature type="compositionally biased region" description="Basic and acidic residues" evidence="3">
    <location>
        <begin position="959"/>
        <end position="968"/>
    </location>
</feature>
<feature type="compositionally biased region" description="Polar residues" evidence="3">
    <location>
        <begin position="697"/>
        <end position="716"/>
    </location>
</feature>
<feature type="compositionally biased region" description="Low complexity" evidence="3">
    <location>
        <begin position="526"/>
        <end position="540"/>
    </location>
</feature>
<proteinExistence type="predicted"/>
<feature type="compositionally biased region" description="Polar residues" evidence="3">
    <location>
        <begin position="1090"/>
        <end position="1145"/>
    </location>
</feature>
<keyword evidence="5" id="KW-1185">Reference proteome</keyword>
<keyword evidence="2" id="KW-0906">Nuclear pore complex</keyword>
<evidence type="ECO:0000313" key="5">
    <source>
        <dbReference type="Proteomes" id="UP000799118"/>
    </source>
</evidence>
<feature type="compositionally biased region" description="Low complexity" evidence="3">
    <location>
        <begin position="1148"/>
        <end position="1165"/>
    </location>
</feature>
<comment type="subcellular location">
    <subcellularLocation>
        <location evidence="1">Nucleus</location>
        <location evidence="1">Nuclear pore complex</location>
    </subcellularLocation>
</comment>
<feature type="compositionally biased region" description="Polar residues" evidence="3">
    <location>
        <begin position="425"/>
        <end position="436"/>
    </location>
</feature>
<feature type="region of interest" description="Disordered" evidence="3">
    <location>
        <begin position="198"/>
        <end position="229"/>
    </location>
</feature>
<feature type="compositionally biased region" description="Polar residues" evidence="3">
    <location>
        <begin position="1167"/>
        <end position="1182"/>
    </location>
</feature>
<dbReference type="AlphaFoldDB" id="A0A6A4IB70"/>
<feature type="compositionally biased region" description="Polar residues" evidence="3">
    <location>
        <begin position="780"/>
        <end position="790"/>
    </location>
</feature>
<dbReference type="OrthoDB" id="3230904at2759"/>
<feature type="region of interest" description="Disordered" evidence="3">
    <location>
        <begin position="599"/>
        <end position="1206"/>
    </location>
</feature>
<feature type="region of interest" description="Disordered" evidence="3">
    <location>
        <begin position="74"/>
        <end position="106"/>
    </location>
</feature>
<dbReference type="Pfam" id="PF13634">
    <property type="entry name" value="Nucleoporin_FG"/>
    <property type="match status" value="4"/>
</dbReference>
<dbReference type="InterPro" id="IPR025574">
    <property type="entry name" value="Nucleoporin_FG_rpt"/>
</dbReference>
<feature type="compositionally biased region" description="Polar residues" evidence="3">
    <location>
        <begin position="639"/>
        <end position="665"/>
    </location>
</feature>
<dbReference type="Proteomes" id="UP000799118">
    <property type="component" value="Unassembled WGS sequence"/>
</dbReference>
<keyword evidence="2" id="KW-0539">Nucleus</keyword>
<reference evidence="4" key="1">
    <citation type="journal article" date="2019" name="Environ. Microbiol.">
        <title>Fungal ecological strategies reflected in gene transcription - a case study of two litter decomposers.</title>
        <authorList>
            <person name="Barbi F."/>
            <person name="Kohler A."/>
            <person name="Barry K."/>
            <person name="Baskaran P."/>
            <person name="Daum C."/>
            <person name="Fauchery L."/>
            <person name="Ihrmark K."/>
            <person name="Kuo A."/>
            <person name="LaButti K."/>
            <person name="Lipzen A."/>
            <person name="Morin E."/>
            <person name="Grigoriev I.V."/>
            <person name="Henrissat B."/>
            <person name="Lindahl B."/>
            <person name="Martin F."/>
        </authorList>
    </citation>
    <scope>NUCLEOTIDE SEQUENCE</scope>
    <source>
        <strain evidence="4">JB14</strain>
    </source>
</reference>
<sequence length="1206" mass="125578">MLPMSNASTFDRRRPGQARRRPLVRSNSSLLGSIKNFVAAPFARLFTGNPNDFDDPNGFSGKRRIIVNQEVDNNDFVEDGPAPAKRMRVKSPSPPRSAGYLDPPGSAFHLNSNNNLSSNLPSRSVSIPLPFTTLPDYNARSTISPLRHHFSRNMSIDSIPSQQPRPLSRDITMKSFSSIPVTGSRESLPPMATRPFRLRESLTPQPHTSMAQQSNREVSEPPPVTALSSNPVFVRGPSQISEPQTLPIPTLGSLVDSQRITRSPSRQRTLLFGSSQPPVDPQAVAAERALHELEFYKTPLVPTRIRSRMPNTLAASASSSSITDMFARRHSLILMGDHDRPSKRDKKLKGKGRGKETNETKPYAGTTGIKKRLAKAKAVSDDEKTDAAPATVEEKTQEDAPIAKEAEVPVPPPEGRDTFNVAAFPSNSTPTMQSSLRVGRAPRSHLSRPNKKFSATYDDEDDKVGEETQRDLEMLAEAAKKVPVFEIPAGFSFAKDVNPVEPASATAKEPPILALPFSLSAHAVSAPAPPAQTTAPSFPSEVQPALFGPPSRSSLVSKTAQRNDSQMSTSGSAETTDTAKVPNFFASSKVLASQASAPVTPPLIPVSIPAPTTPTTTSPFSFTPKENTTAGDQKEGAPAQSNLFPSPSISGTNVFGRQTAPQTSITPPPERSQKEPVAPFSFGATAPQPSAAPQPSLFSFNKPTESDQSTVGSSSPFLLGPSATAAPSASTDSAPKASPISFGQGPTPTTGLFGSSNGSAKPAGSSFLGASESAKPPTTLFGSSNENANPASPLLFGAPNESAKPANPLFGSSNESAKPANPLFGSSNESAKPAGFSFNQSSVGNNVGSSTTTAKSLFGPQPNATEPLKPAFGDSNGSLSSPFSFAPPTSGTSEPPKPLFGAPADNNKPTGFTFGSSSAPSTSAGSTSSPFSFNSNNTSSPFSFGTSRPVTPPNQDQDQEVRMEESPVRDVQVNKPAEPRPSLSGFSFNSAPSTSSGLFGQSSSGPTPSSSFSFGSSSGASNPFDGGMATDDKPAENKPFGMGQSQAAATPFSFGRTPENDPPRPSTTGSFSFNNASSSTGPGPTFSFGAPSNNTAPPNPFGASQNGSTPNSPSTFGQPSPFATNPGSGTGNSFMFGSQPASPATPNAGLPPSGFGSSSNPFGAPAPSNNGFGAPPSSSGGNLFTIGAAPSDTGRQIKKMPTRKKR</sequence>
<feature type="compositionally biased region" description="Polar residues" evidence="3">
    <location>
        <begin position="875"/>
        <end position="893"/>
    </location>
</feature>